<sequence>MNQSHAFDPTVLSHVRTVISIIVGLSMGRLLTGLARFVQHPRQHKIYGVHLVWTFFMLIQIISFWWWEFHLVNVQWSFPLYGFVAFYASVFFFMCTMLFPDTMYEYKGFEDYFMSRRKWFFGILIGTFFLDIIDTFIKGRDYTAALGPEYWVRFALYTTGCAAAILISNQRFQLAFAILALLGEIAWALGLYDTLT</sequence>
<feature type="transmembrane region" description="Helical" evidence="1">
    <location>
        <begin position="79"/>
        <end position="99"/>
    </location>
</feature>
<dbReference type="OrthoDB" id="9803673at2"/>
<dbReference type="RefSeq" id="WP_105862335.1">
    <property type="nucleotide sequence ID" value="NZ_PUEJ01000004.1"/>
</dbReference>
<accession>A0A2S9QDH8</accession>
<organism evidence="2 3">
    <name type="scientific">Labrys okinawensis</name>
    <dbReference type="NCBI Taxonomy" id="346911"/>
    <lineage>
        <taxon>Bacteria</taxon>
        <taxon>Pseudomonadati</taxon>
        <taxon>Pseudomonadota</taxon>
        <taxon>Alphaproteobacteria</taxon>
        <taxon>Hyphomicrobiales</taxon>
        <taxon>Xanthobacteraceae</taxon>
        <taxon>Labrys</taxon>
    </lineage>
</organism>
<dbReference type="Proteomes" id="UP000237682">
    <property type="component" value="Unassembled WGS sequence"/>
</dbReference>
<feature type="transmembrane region" description="Helical" evidence="1">
    <location>
        <begin position="119"/>
        <end position="138"/>
    </location>
</feature>
<protein>
    <submittedName>
        <fullName evidence="2">Uncharacterized protein</fullName>
    </submittedName>
</protein>
<comment type="caution">
    <text evidence="2">The sequence shown here is derived from an EMBL/GenBank/DDBJ whole genome shotgun (WGS) entry which is preliminary data.</text>
</comment>
<reference evidence="2 3" key="1">
    <citation type="submission" date="2018-02" db="EMBL/GenBank/DDBJ databases">
        <title>Whole genome sequencing of endophytic bacterium.</title>
        <authorList>
            <person name="Eedara R."/>
            <person name="Podile A.R."/>
        </authorList>
    </citation>
    <scope>NUCLEOTIDE SEQUENCE [LARGE SCALE GENOMIC DNA]</scope>
    <source>
        <strain evidence="2 3">RP1T</strain>
    </source>
</reference>
<dbReference type="EMBL" id="PUEJ01000004">
    <property type="protein sequence ID" value="PRH87402.1"/>
    <property type="molecule type" value="Genomic_DNA"/>
</dbReference>
<dbReference type="AlphaFoldDB" id="A0A2S9QDH8"/>
<gene>
    <name evidence="2" type="ORF">C5L14_12335</name>
</gene>
<name>A0A2S9QDH8_9HYPH</name>
<evidence type="ECO:0000313" key="2">
    <source>
        <dbReference type="EMBL" id="PRH87402.1"/>
    </source>
</evidence>
<keyword evidence="1" id="KW-0812">Transmembrane</keyword>
<keyword evidence="3" id="KW-1185">Reference proteome</keyword>
<feature type="transmembrane region" description="Helical" evidence="1">
    <location>
        <begin position="150"/>
        <end position="167"/>
    </location>
</feature>
<feature type="transmembrane region" description="Helical" evidence="1">
    <location>
        <begin position="47"/>
        <end position="67"/>
    </location>
</feature>
<evidence type="ECO:0000256" key="1">
    <source>
        <dbReference type="SAM" id="Phobius"/>
    </source>
</evidence>
<keyword evidence="1" id="KW-1133">Transmembrane helix</keyword>
<proteinExistence type="predicted"/>
<feature type="transmembrane region" description="Helical" evidence="1">
    <location>
        <begin position="15"/>
        <end position="35"/>
    </location>
</feature>
<keyword evidence="1" id="KW-0472">Membrane</keyword>
<feature type="transmembrane region" description="Helical" evidence="1">
    <location>
        <begin position="174"/>
        <end position="192"/>
    </location>
</feature>
<evidence type="ECO:0000313" key="3">
    <source>
        <dbReference type="Proteomes" id="UP000237682"/>
    </source>
</evidence>